<reference evidence="6 7" key="1">
    <citation type="journal article" date="2007" name="PLoS Pathog.">
        <title>Genome sequence of Babesia bovis and comparative analysis of apicomplexan hemoprotozoa.</title>
        <authorList>
            <person name="Brayton K.A."/>
            <person name="Lau A.O.T."/>
            <person name="Herndon D.R."/>
            <person name="Hannick L."/>
            <person name="Kappmeyer L.S."/>
            <person name="Berens S.J."/>
            <person name="Bidwell S.L."/>
            <person name="Brown W.C."/>
            <person name="Crabtree J."/>
            <person name="Fadrosh D."/>
            <person name="Feldblum T."/>
            <person name="Forberger H.A."/>
            <person name="Haas B.J."/>
            <person name="Howell J.M."/>
            <person name="Khouri H."/>
            <person name="Koo H."/>
            <person name="Mann D.J."/>
            <person name="Norimine J."/>
            <person name="Paulsen I.T."/>
            <person name="Radune D."/>
            <person name="Ren Q."/>
            <person name="Smith R.K. Jr."/>
            <person name="Suarez C.E."/>
            <person name="White O."/>
            <person name="Wortman J.R."/>
            <person name="Knowles D.P. Jr."/>
            <person name="McElwain T.F."/>
            <person name="Nene V.M."/>
        </authorList>
    </citation>
    <scope>NUCLEOTIDE SEQUENCE [LARGE SCALE GENOMIC DNA]</scope>
    <source>
        <strain evidence="6">T2Bo</strain>
    </source>
</reference>
<dbReference type="SUPFAM" id="SSF90209">
    <property type="entry name" value="Ran binding protein zinc finger-like"/>
    <property type="match status" value="2"/>
</dbReference>
<dbReference type="Proteomes" id="UP000002173">
    <property type="component" value="Unassembled WGS sequence"/>
</dbReference>
<keyword evidence="2 4" id="KW-0863">Zinc-finger</keyword>
<dbReference type="RefSeq" id="XP_001608700.1">
    <property type="nucleotide sequence ID" value="XM_001608650.1"/>
</dbReference>
<evidence type="ECO:0000256" key="1">
    <source>
        <dbReference type="ARBA" id="ARBA00022723"/>
    </source>
</evidence>
<dbReference type="PROSITE" id="PS50199">
    <property type="entry name" value="ZF_RANBP2_2"/>
    <property type="match status" value="2"/>
</dbReference>
<dbReference type="PROSITE" id="PS01358">
    <property type="entry name" value="ZF_RANBP2_1"/>
    <property type="match status" value="2"/>
</dbReference>
<dbReference type="VEuPathDB" id="PiroplasmaDB:BBOV_I000380"/>
<dbReference type="GeneID" id="5476903"/>
<dbReference type="STRING" id="5865.A7AX59"/>
<organism evidence="6 7">
    <name type="scientific">Babesia bovis</name>
    <dbReference type="NCBI Taxonomy" id="5865"/>
    <lineage>
        <taxon>Eukaryota</taxon>
        <taxon>Sar</taxon>
        <taxon>Alveolata</taxon>
        <taxon>Apicomplexa</taxon>
        <taxon>Aconoidasida</taxon>
        <taxon>Piroplasmida</taxon>
        <taxon>Babesiidae</taxon>
        <taxon>Babesia</taxon>
    </lineage>
</organism>
<dbReference type="KEGG" id="bbo:BBOV_I000380"/>
<dbReference type="EMBL" id="AAXT01000006">
    <property type="protein sequence ID" value="EDO05132.1"/>
    <property type="molecule type" value="Genomic_DNA"/>
</dbReference>
<keyword evidence="1" id="KW-0479">Metal-binding</keyword>
<gene>
    <name evidence="6" type="ORF">BBOV_I000380</name>
</gene>
<keyword evidence="7" id="KW-1185">Reference proteome</keyword>
<comment type="caution">
    <text evidence="6">The sequence shown here is derived from an EMBL/GenBank/DDBJ whole genome shotgun (WGS) entry which is preliminary data.</text>
</comment>
<dbReference type="Pfam" id="PF00641">
    <property type="entry name" value="Zn_ribbon_RanBP"/>
    <property type="match status" value="2"/>
</dbReference>
<name>A7AX59_BABBO</name>
<dbReference type="OMA" id="HCGNANW"/>
<proteinExistence type="predicted"/>
<dbReference type="InParanoid" id="A7AX59"/>
<keyword evidence="3" id="KW-0862">Zinc</keyword>
<dbReference type="GO" id="GO:0008270">
    <property type="term" value="F:zinc ion binding"/>
    <property type="evidence" value="ECO:0007669"/>
    <property type="project" value="UniProtKB-KW"/>
</dbReference>
<feature type="domain" description="RanBP2-type" evidence="5">
    <location>
        <begin position="5"/>
        <end position="36"/>
    </location>
</feature>
<evidence type="ECO:0000313" key="7">
    <source>
        <dbReference type="Proteomes" id="UP000002173"/>
    </source>
</evidence>
<reference evidence="7" key="2">
    <citation type="journal article" date="2020" name="Data Brief">
        <title>Transcriptome dataset of Babesia bovis life stages within vertebrate and invertebrate hosts.</title>
        <authorList>
            <person name="Ueti M.W."/>
            <person name="Johnson W.C."/>
            <person name="Kappmeyer L.S."/>
            <person name="Herndon D.R."/>
            <person name="Mousel M.R."/>
            <person name="Reif K.E."/>
            <person name="Taus N.S."/>
            <person name="Ifeonu O.O."/>
            <person name="Silva J.C."/>
            <person name="Suarez C.E."/>
            <person name="Brayton K.A."/>
        </authorList>
    </citation>
    <scope>NUCLEOTIDE SEQUENCE [LARGE SCALE GENOMIC DNA]</scope>
</reference>
<evidence type="ECO:0000256" key="4">
    <source>
        <dbReference type="PROSITE-ProRule" id="PRU00322"/>
    </source>
</evidence>
<dbReference type="Gene3D" id="4.10.1060.10">
    <property type="entry name" value="Zinc finger, RanBP2-type"/>
    <property type="match status" value="2"/>
</dbReference>
<evidence type="ECO:0000256" key="3">
    <source>
        <dbReference type="ARBA" id="ARBA00022833"/>
    </source>
</evidence>
<accession>A7AX59</accession>
<evidence type="ECO:0000259" key="5">
    <source>
        <dbReference type="PROSITE" id="PS50199"/>
    </source>
</evidence>
<sequence>MFMRHRGEWICAIITCGNVNTGKSDSCSRCGIARFDESRKDSNGGRKRNFHDWHCDHCGNANWARRKQCNICQHARPSESLVCSSRVSGGV</sequence>
<reference evidence="7" key="3">
    <citation type="journal article" date="2021" name="Int. J. Parasitol.">
        <title>Comparative analysis of gene expression between Babesia bovis blood stages and kinetes allowed by improved genome annotation.</title>
        <authorList>
            <person name="Ueti M.W."/>
            <person name="Johnson W.C."/>
            <person name="Kappmeyer L.S."/>
            <person name="Herndon D.R."/>
            <person name="Mousel M.R."/>
            <person name="Reif K.E."/>
            <person name="Taus N.S."/>
            <person name="Ifeonu O.O."/>
            <person name="Silva J.C."/>
            <person name="Suarez C.E."/>
            <person name="Brayton K.A."/>
        </authorList>
    </citation>
    <scope>NUCLEOTIDE SEQUENCE [LARGE SCALE GENOMIC DNA]</scope>
</reference>
<evidence type="ECO:0000313" key="6">
    <source>
        <dbReference type="EMBL" id="EDO05132.1"/>
    </source>
</evidence>
<dbReference type="InterPro" id="IPR001876">
    <property type="entry name" value="Znf_RanBP2"/>
</dbReference>
<dbReference type="SMART" id="SM00547">
    <property type="entry name" value="ZnF_RBZ"/>
    <property type="match status" value="2"/>
</dbReference>
<evidence type="ECO:0000256" key="2">
    <source>
        <dbReference type="ARBA" id="ARBA00022771"/>
    </source>
</evidence>
<dbReference type="eggNOG" id="KOG1995">
    <property type="taxonomic scope" value="Eukaryota"/>
</dbReference>
<feature type="domain" description="RanBP2-type" evidence="5">
    <location>
        <begin position="47"/>
        <end position="78"/>
    </location>
</feature>
<dbReference type="InterPro" id="IPR036443">
    <property type="entry name" value="Znf_RanBP2_sf"/>
</dbReference>
<dbReference type="AlphaFoldDB" id="A7AX59"/>
<protein>
    <recommendedName>
        <fullName evidence="5">RanBP2-type domain-containing protein</fullName>
    </recommendedName>
</protein>